<dbReference type="InterPro" id="IPR001343">
    <property type="entry name" value="Hemolysn_Ca-bd"/>
</dbReference>
<dbReference type="PRINTS" id="PR00313">
    <property type="entry name" value="CABNDNGRPT"/>
</dbReference>
<dbReference type="EMBL" id="JBEPMU010000026">
    <property type="protein sequence ID" value="MET3654916.1"/>
    <property type="molecule type" value="Genomic_DNA"/>
</dbReference>
<dbReference type="InterPro" id="IPR011049">
    <property type="entry name" value="Serralysin-like_metalloprot_C"/>
</dbReference>
<dbReference type="Gene3D" id="2.150.10.10">
    <property type="entry name" value="Serralysin-like metalloprotease, C-terminal"/>
    <property type="match status" value="2"/>
</dbReference>
<dbReference type="InterPro" id="IPR018511">
    <property type="entry name" value="Hemolysin-typ_Ca-bd_CS"/>
</dbReference>
<dbReference type="PROSITE" id="PS00330">
    <property type="entry name" value="HEMOLYSIN_CALCIUM"/>
    <property type="match status" value="2"/>
</dbReference>
<keyword evidence="2" id="KW-0964">Secreted</keyword>
<proteinExistence type="predicted"/>
<dbReference type="InterPro" id="IPR050557">
    <property type="entry name" value="RTX_toxin/Mannuronan_C5-epim"/>
</dbReference>
<evidence type="ECO:0000256" key="2">
    <source>
        <dbReference type="ARBA" id="ARBA00022525"/>
    </source>
</evidence>
<dbReference type="Proteomes" id="UP001549184">
    <property type="component" value="Unassembled WGS sequence"/>
</dbReference>
<accession>A0ABV2K1F3</accession>
<sequence>AQQALLGDLLLAWAKTSPWWSDQGLTLHASGATESADSDNVILLTPGQAVSQATTTLDDEITRKIRIAQVLLGEVPTGDLWWGDANVSAYLKVYDTFATGAYQQLALQTRLKPYVDAIALRLDANGIALDISPVLNRLEQVSASHSAQAMVDFLDLVTFIPSLANDASIYVTCLPFLADQLDQSGQWDVVAATFSTNVMLGDFLLRIGTSGTDVLTSGAQKSILIGGDGNDTLKGGNGDDILLGGHGNDVINGGDGNDVMYGGDGDDTLDGGTGNNVLLGGAGNDVMKVAYNANNNVFVGGTGDDTMYGSYGSDTYVFNLGDGKDTIIETSTYAGAIDVLAFGEGIKAS</sequence>
<keyword evidence="5" id="KW-1185">Reference proteome</keyword>
<comment type="caution">
    <text evidence="4">The sequence shown here is derived from an EMBL/GenBank/DDBJ whole genome shotgun (WGS) entry which is preliminary data.</text>
</comment>
<keyword evidence="3" id="KW-0106">Calcium</keyword>
<feature type="non-terminal residue" evidence="4">
    <location>
        <position position="1"/>
    </location>
</feature>
<evidence type="ECO:0000256" key="3">
    <source>
        <dbReference type="ARBA" id="ARBA00022837"/>
    </source>
</evidence>
<name>A0ABV2K1F3_9GAMM</name>
<reference evidence="4 5" key="1">
    <citation type="submission" date="2024-06" db="EMBL/GenBank/DDBJ databases">
        <title>Sorghum-associated microbial communities from plants grown in Nebraska, USA.</title>
        <authorList>
            <person name="Schachtman D."/>
        </authorList>
    </citation>
    <scope>NUCLEOTIDE SEQUENCE [LARGE SCALE GENOMIC DNA]</scope>
    <source>
        <strain evidence="4 5">1073</strain>
    </source>
</reference>
<feature type="non-terminal residue" evidence="4">
    <location>
        <position position="349"/>
    </location>
</feature>
<protein>
    <submittedName>
        <fullName evidence="4">Ca2+-binding RTX toxin-like protein</fullName>
    </submittedName>
</protein>
<comment type="subcellular location">
    <subcellularLocation>
        <location evidence="1">Secreted</location>
    </subcellularLocation>
</comment>
<evidence type="ECO:0000313" key="4">
    <source>
        <dbReference type="EMBL" id="MET3654916.1"/>
    </source>
</evidence>
<gene>
    <name evidence="4" type="ORF">ABIC75_004670</name>
</gene>
<dbReference type="PANTHER" id="PTHR38340:SF1">
    <property type="entry name" value="S-LAYER PROTEIN"/>
    <property type="match status" value="1"/>
</dbReference>
<dbReference type="Pfam" id="PF00353">
    <property type="entry name" value="HemolysinCabind"/>
    <property type="match status" value="3"/>
</dbReference>
<dbReference type="SUPFAM" id="SSF51120">
    <property type="entry name" value="beta-Roll"/>
    <property type="match status" value="1"/>
</dbReference>
<dbReference type="PANTHER" id="PTHR38340">
    <property type="entry name" value="S-LAYER PROTEIN"/>
    <property type="match status" value="1"/>
</dbReference>
<organism evidence="4 5">
    <name type="scientific">Dyella japonica</name>
    <dbReference type="NCBI Taxonomy" id="231455"/>
    <lineage>
        <taxon>Bacteria</taxon>
        <taxon>Pseudomonadati</taxon>
        <taxon>Pseudomonadota</taxon>
        <taxon>Gammaproteobacteria</taxon>
        <taxon>Lysobacterales</taxon>
        <taxon>Rhodanobacteraceae</taxon>
        <taxon>Dyella</taxon>
    </lineage>
</organism>
<evidence type="ECO:0000313" key="5">
    <source>
        <dbReference type="Proteomes" id="UP001549184"/>
    </source>
</evidence>
<evidence type="ECO:0000256" key="1">
    <source>
        <dbReference type="ARBA" id="ARBA00004613"/>
    </source>
</evidence>